<evidence type="ECO:0000256" key="8">
    <source>
        <dbReference type="SAM" id="Phobius"/>
    </source>
</evidence>
<feature type="transmembrane region" description="Helical" evidence="8">
    <location>
        <begin position="188"/>
        <end position="210"/>
    </location>
</feature>
<dbReference type="RefSeq" id="WP_377933936.1">
    <property type="nucleotide sequence ID" value="NZ_JBHUEA010000011.1"/>
</dbReference>
<keyword evidence="5 8" id="KW-1133">Transmembrane helix</keyword>
<comment type="similarity">
    <text evidence="7">Belongs to the glycosyltransferase 87 family.</text>
</comment>
<evidence type="ECO:0000256" key="6">
    <source>
        <dbReference type="ARBA" id="ARBA00023136"/>
    </source>
</evidence>
<name>A0ABW4LHS7_9MICO</name>
<evidence type="ECO:0000256" key="5">
    <source>
        <dbReference type="ARBA" id="ARBA00022989"/>
    </source>
</evidence>
<feature type="transmembrane region" description="Helical" evidence="8">
    <location>
        <begin position="341"/>
        <end position="365"/>
    </location>
</feature>
<feature type="transmembrane region" description="Helical" evidence="8">
    <location>
        <begin position="294"/>
        <end position="321"/>
    </location>
</feature>
<reference evidence="10" key="1">
    <citation type="journal article" date="2019" name="Int. J. Syst. Evol. Microbiol.">
        <title>The Global Catalogue of Microorganisms (GCM) 10K type strain sequencing project: providing services to taxonomists for standard genome sequencing and annotation.</title>
        <authorList>
            <consortium name="The Broad Institute Genomics Platform"/>
            <consortium name="The Broad Institute Genome Sequencing Center for Infectious Disease"/>
            <person name="Wu L."/>
            <person name="Ma J."/>
        </authorList>
    </citation>
    <scope>NUCLEOTIDE SEQUENCE [LARGE SCALE GENOMIC DNA]</scope>
    <source>
        <strain evidence="10">CGMCC 1.12471</strain>
    </source>
</reference>
<accession>A0ABW4LHS7</accession>
<feature type="transmembrane region" description="Helical" evidence="8">
    <location>
        <begin position="7"/>
        <end position="27"/>
    </location>
</feature>
<dbReference type="Proteomes" id="UP001597347">
    <property type="component" value="Unassembled WGS sequence"/>
</dbReference>
<feature type="transmembrane region" description="Helical" evidence="8">
    <location>
        <begin position="39"/>
        <end position="58"/>
    </location>
</feature>
<protein>
    <submittedName>
        <fullName evidence="9">Glycosyltransferase 87 family protein</fullName>
    </submittedName>
</protein>
<keyword evidence="6 8" id="KW-0472">Membrane</keyword>
<keyword evidence="2" id="KW-1003">Cell membrane</keyword>
<evidence type="ECO:0000313" key="10">
    <source>
        <dbReference type="Proteomes" id="UP001597347"/>
    </source>
</evidence>
<keyword evidence="4 8" id="KW-0812">Transmembrane</keyword>
<evidence type="ECO:0000256" key="7">
    <source>
        <dbReference type="ARBA" id="ARBA00024033"/>
    </source>
</evidence>
<evidence type="ECO:0000256" key="3">
    <source>
        <dbReference type="ARBA" id="ARBA00022679"/>
    </source>
</evidence>
<gene>
    <name evidence="9" type="ORF">ACFSBI_08435</name>
</gene>
<organism evidence="9 10">
    <name type="scientific">Amnibacterium endophyticum</name>
    <dbReference type="NCBI Taxonomy" id="2109337"/>
    <lineage>
        <taxon>Bacteria</taxon>
        <taxon>Bacillati</taxon>
        <taxon>Actinomycetota</taxon>
        <taxon>Actinomycetes</taxon>
        <taxon>Micrococcales</taxon>
        <taxon>Microbacteriaceae</taxon>
        <taxon>Amnibacterium</taxon>
    </lineage>
</organism>
<dbReference type="Pfam" id="PF09594">
    <property type="entry name" value="GT87"/>
    <property type="match status" value="1"/>
</dbReference>
<sequence>MRAALPRVLPVALLLVAITVLTVWIMADVGIVTPQRRPSYTALHGACWILFGAACLLVKRVPDRLVPAIVTIGAVVIGLAALTGQPNTSTDSARYNWDGIVQNAGISPYRYVPTDTALQPLRPQWLFPDGTPTDSGGLRCPGLRARPAEQVGAPGLVCTAINRPTVPTIYPPVAEALFAVARFFVPRAVAYSPTQVLGLVAVVATTLLLLRTLRSLDRDPRWAAAFAWCPFVTMEAIGNAHIDGSAAFFALAGTVLAVRGRALGAGALIGLGIATKFLPVLVVPPLLKRHPVRLAGAAVAVVVAVYVPHLIAAGDAVIGYLPGYLDEEGYDGGSRSALLSAVLPDTAATVGAAVLLLALAVVVLLRADPADPWAAQVLVIGGALVLASPRYAWYALLLVPFMAMSGRWEWFAAVILFSIPVIAGQPVPFRVGLLLVVVVVVTAGVLRRRRSLRTD</sequence>
<evidence type="ECO:0000256" key="1">
    <source>
        <dbReference type="ARBA" id="ARBA00004651"/>
    </source>
</evidence>
<comment type="caution">
    <text evidence="9">The sequence shown here is derived from an EMBL/GenBank/DDBJ whole genome shotgun (WGS) entry which is preliminary data.</text>
</comment>
<proteinExistence type="inferred from homology"/>
<evidence type="ECO:0000256" key="2">
    <source>
        <dbReference type="ARBA" id="ARBA00022475"/>
    </source>
</evidence>
<keyword evidence="10" id="KW-1185">Reference proteome</keyword>
<dbReference type="EMBL" id="JBHUEA010000011">
    <property type="protein sequence ID" value="MFD1721574.1"/>
    <property type="molecule type" value="Genomic_DNA"/>
</dbReference>
<feature type="transmembrane region" description="Helical" evidence="8">
    <location>
        <begin position="65"/>
        <end position="84"/>
    </location>
</feature>
<keyword evidence="3" id="KW-0808">Transferase</keyword>
<dbReference type="InterPro" id="IPR018584">
    <property type="entry name" value="GT87"/>
</dbReference>
<evidence type="ECO:0000313" key="9">
    <source>
        <dbReference type="EMBL" id="MFD1721574.1"/>
    </source>
</evidence>
<feature type="transmembrane region" description="Helical" evidence="8">
    <location>
        <begin position="222"/>
        <end position="242"/>
    </location>
</feature>
<evidence type="ECO:0000256" key="4">
    <source>
        <dbReference type="ARBA" id="ARBA00022692"/>
    </source>
</evidence>
<feature type="transmembrane region" description="Helical" evidence="8">
    <location>
        <begin position="377"/>
        <end position="403"/>
    </location>
</feature>
<feature type="transmembrane region" description="Helical" evidence="8">
    <location>
        <begin position="262"/>
        <end position="282"/>
    </location>
</feature>
<feature type="transmembrane region" description="Helical" evidence="8">
    <location>
        <begin position="427"/>
        <end position="446"/>
    </location>
</feature>
<comment type="subcellular location">
    <subcellularLocation>
        <location evidence="1">Cell membrane</location>
        <topology evidence="1">Multi-pass membrane protein</topology>
    </subcellularLocation>
</comment>